<keyword evidence="2" id="KW-1185">Reference proteome</keyword>
<evidence type="ECO:0000313" key="1">
    <source>
        <dbReference type="EMBL" id="MFK9084028.1"/>
    </source>
</evidence>
<comment type="caution">
    <text evidence="1">The sequence shown here is derived from an EMBL/GenBank/DDBJ whole genome shotgun (WGS) entry which is preliminary data.</text>
</comment>
<keyword evidence="1" id="KW-0808">Transferase</keyword>
<organism evidence="1 2">
    <name type="scientific">Pseudomonas neuropathica</name>
    <dbReference type="NCBI Taxonomy" id="2730425"/>
    <lineage>
        <taxon>Bacteria</taxon>
        <taxon>Pseudomonadati</taxon>
        <taxon>Pseudomonadota</taxon>
        <taxon>Gammaproteobacteria</taxon>
        <taxon>Pseudomonadales</taxon>
        <taxon>Pseudomonadaceae</taxon>
        <taxon>Pseudomonas</taxon>
    </lineage>
</organism>
<keyword evidence="1" id="KW-0489">Methyltransferase</keyword>
<protein>
    <submittedName>
        <fullName evidence="1">Methyltransferase</fullName>
    </submittedName>
</protein>
<proteinExistence type="predicted"/>
<name>A0ACC7N1B2_9PSED</name>
<sequence>MSIENSNHLQGAHFNDAKVLDDSYSVYCGLGHCINLFYDAKVFKVSPAGVAFGSLITRYVNKEHKDAKFLDLGTGSGVHSLLLKSMGVGSVTGSDISTDAIVVAKKNEFNNFGVNTIEFFCGDLFQGLPDLSEQYDVILFNPPGWRTPSDSFLQALDKFSGMEGLPIDSMFYGDRTLGRFFKELPNHLVDGGKVIIGLNSLVGIREVMNRLRNSHEEMYVIDCRLLERHDFPLLLYSENWARVQDLLVEEILSWTRKGDAYCNVLENGQIFWSYEIVELTFWKK</sequence>
<evidence type="ECO:0000313" key="2">
    <source>
        <dbReference type="Proteomes" id="UP001622950"/>
    </source>
</evidence>
<dbReference type="Proteomes" id="UP001622950">
    <property type="component" value="Unassembled WGS sequence"/>
</dbReference>
<accession>A0ACC7N1B2</accession>
<gene>
    <name evidence="1" type="ORF">ACJEBM_25545</name>
</gene>
<dbReference type="EMBL" id="JBJHQE010000067">
    <property type="protein sequence ID" value="MFK9084028.1"/>
    <property type="molecule type" value="Genomic_DNA"/>
</dbReference>
<reference evidence="1" key="1">
    <citation type="submission" date="2024-11" db="EMBL/GenBank/DDBJ databases">
        <authorList>
            <person name="Lucas J.A."/>
        </authorList>
    </citation>
    <scope>NUCLEOTIDE SEQUENCE</scope>
    <source>
        <strain evidence="1">Z 8.8</strain>
    </source>
</reference>